<comment type="subunit">
    <text evidence="5">Interacts with ARL14EP.</text>
</comment>
<dbReference type="PROSITE" id="PS51417">
    <property type="entry name" value="ARF"/>
    <property type="match status" value="1"/>
</dbReference>
<dbReference type="InterPro" id="IPR006689">
    <property type="entry name" value="Small_GTPase_ARF/SAR"/>
</dbReference>
<dbReference type="InterPro" id="IPR005225">
    <property type="entry name" value="Small_GTP-bd"/>
</dbReference>
<dbReference type="PRINTS" id="PR00328">
    <property type="entry name" value="SAR1GTPBP"/>
</dbReference>
<keyword evidence="12" id="KW-1185">Reference proteome</keyword>
<comment type="function">
    <text evidence="4">GTPase that recruits MYO1E to MHC class II-containing vesicles via the effector protein ARL14EP and hence controls the movement of these vesicles along the actin cytoskeleton in dendritic cells.</text>
</comment>
<dbReference type="AlphaFoldDB" id="A0A8X7X408"/>
<dbReference type="Pfam" id="PF00025">
    <property type="entry name" value="Arf"/>
    <property type="match status" value="1"/>
</dbReference>
<comment type="similarity">
    <text evidence="1 10">Belongs to the small GTPase superfamily. Arf family.</text>
</comment>
<keyword evidence="3 8" id="KW-0342">GTP-binding</keyword>
<name>A0A8X7X408_POLSE</name>
<dbReference type="InterPro" id="IPR027417">
    <property type="entry name" value="P-loop_NTPase"/>
</dbReference>
<feature type="binding site" evidence="9">
    <location>
        <position position="27"/>
    </location>
    <ligand>
        <name>Mg(2+)</name>
        <dbReference type="ChEBI" id="CHEBI:18420"/>
    </ligand>
</feature>
<dbReference type="GO" id="GO:0030010">
    <property type="term" value="P:establishment of cell polarity"/>
    <property type="evidence" value="ECO:0007669"/>
    <property type="project" value="UniProtKB-ARBA"/>
</dbReference>
<dbReference type="NCBIfam" id="TIGR00231">
    <property type="entry name" value="small_GTP"/>
    <property type="match status" value="1"/>
</dbReference>
<dbReference type="SMART" id="SM00178">
    <property type="entry name" value="SAR"/>
    <property type="match status" value="1"/>
</dbReference>
<keyword evidence="9" id="KW-0460">Magnesium</keyword>
<evidence type="ECO:0000256" key="10">
    <source>
        <dbReference type="RuleBase" id="RU003925"/>
    </source>
</evidence>
<evidence type="ECO:0000256" key="5">
    <source>
        <dbReference type="ARBA" id="ARBA00061881"/>
    </source>
</evidence>
<feature type="non-terminal residue" evidence="11">
    <location>
        <position position="1"/>
    </location>
</feature>
<dbReference type="OrthoDB" id="6228084at2759"/>
<dbReference type="InterPro" id="IPR024156">
    <property type="entry name" value="Small_GTPase_ARF"/>
</dbReference>
<protein>
    <recommendedName>
        <fullName evidence="6">ADP-ribosylation factor-like protein 14</fullName>
    </recommendedName>
    <alternativeName>
        <fullName evidence="7">ADP-ribosylation factor 7</fullName>
    </alternativeName>
</protein>
<proteinExistence type="inferred from homology"/>
<dbReference type="Proteomes" id="UP000886611">
    <property type="component" value="Unassembled WGS sequence"/>
</dbReference>
<evidence type="ECO:0000256" key="4">
    <source>
        <dbReference type="ARBA" id="ARBA00054077"/>
    </source>
</evidence>
<evidence type="ECO:0000256" key="9">
    <source>
        <dbReference type="PIRSR" id="PIRSR606689-2"/>
    </source>
</evidence>
<sequence length="195" mass="21497">MGLLGSKRPHLKTASVMMIGLDATGKSLLLYRLKLGKVISSVPTIGFNVCMIEALKGFSLIIWDVGGQKQMRQHWKHYCQDMAGVVYVVDSTDKSRLKESKRELELILKNEHLKAVPLVLLANKQDIPGALNAAEITKEFKLKKLCSDRDWYVQPCSAVSGAGLEEGLKKIAELVKMSVTSKAEQFIGSAKNAKP</sequence>
<dbReference type="EMBL" id="JAATIS010004040">
    <property type="protein sequence ID" value="KAG2462048.1"/>
    <property type="molecule type" value="Genomic_DNA"/>
</dbReference>
<evidence type="ECO:0000256" key="3">
    <source>
        <dbReference type="ARBA" id="ARBA00023134"/>
    </source>
</evidence>
<evidence type="ECO:0000256" key="2">
    <source>
        <dbReference type="ARBA" id="ARBA00022741"/>
    </source>
</evidence>
<evidence type="ECO:0000313" key="11">
    <source>
        <dbReference type="EMBL" id="KAG2462048.1"/>
    </source>
</evidence>
<feature type="non-terminal residue" evidence="11">
    <location>
        <position position="195"/>
    </location>
</feature>
<dbReference type="PROSITE" id="PS51419">
    <property type="entry name" value="RAB"/>
    <property type="match status" value="1"/>
</dbReference>
<evidence type="ECO:0000313" key="12">
    <source>
        <dbReference type="Proteomes" id="UP000886611"/>
    </source>
</evidence>
<feature type="binding site" evidence="8">
    <location>
        <begin position="123"/>
        <end position="126"/>
    </location>
    <ligand>
        <name>GTP</name>
        <dbReference type="ChEBI" id="CHEBI:37565"/>
    </ligand>
</feature>
<gene>
    <name evidence="11" type="primary">Arl14</name>
    <name evidence="11" type="ORF">GTO96_0000714</name>
</gene>
<dbReference type="SMART" id="SM00177">
    <property type="entry name" value="ARF"/>
    <property type="match status" value="1"/>
</dbReference>
<dbReference type="GO" id="GO:0003924">
    <property type="term" value="F:GTPase activity"/>
    <property type="evidence" value="ECO:0007669"/>
    <property type="project" value="InterPro"/>
</dbReference>
<evidence type="ECO:0000256" key="7">
    <source>
        <dbReference type="ARBA" id="ARBA00077764"/>
    </source>
</evidence>
<evidence type="ECO:0000256" key="1">
    <source>
        <dbReference type="ARBA" id="ARBA00010290"/>
    </source>
</evidence>
<dbReference type="GO" id="GO:0005525">
    <property type="term" value="F:GTP binding"/>
    <property type="evidence" value="ECO:0007669"/>
    <property type="project" value="UniProtKB-KW"/>
</dbReference>
<reference evidence="11 12" key="1">
    <citation type="journal article" date="2021" name="Cell">
        <title>Tracing the genetic footprints of vertebrate landing in non-teleost ray-finned fishes.</title>
        <authorList>
            <person name="Bi X."/>
            <person name="Wang K."/>
            <person name="Yang L."/>
            <person name="Pan H."/>
            <person name="Jiang H."/>
            <person name="Wei Q."/>
            <person name="Fang M."/>
            <person name="Yu H."/>
            <person name="Zhu C."/>
            <person name="Cai Y."/>
            <person name="He Y."/>
            <person name="Gan X."/>
            <person name="Zeng H."/>
            <person name="Yu D."/>
            <person name="Zhu Y."/>
            <person name="Jiang H."/>
            <person name="Qiu Q."/>
            <person name="Yang H."/>
            <person name="Zhang Y.E."/>
            <person name="Wang W."/>
            <person name="Zhu M."/>
            <person name="He S."/>
            <person name="Zhang G."/>
        </authorList>
    </citation>
    <scope>NUCLEOTIDE SEQUENCE [LARGE SCALE GENOMIC DNA]</scope>
    <source>
        <strain evidence="11">Bchr_013</strain>
    </source>
</reference>
<evidence type="ECO:0000256" key="6">
    <source>
        <dbReference type="ARBA" id="ARBA00072405"/>
    </source>
</evidence>
<dbReference type="GO" id="GO:0046872">
    <property type="term" value="F:metal ion binding"/>
    <property type="evidence" value="ECO:0007669"/>
    <property type="project" value="UniProtKB-KW"/>
</dbReference>
<feature type="binding site" evidence="9">
    <location>
        <position position="44"/>
    </location>
    <ligand>
        <name>Mg(2+)</name>
        <dbReference type="ChEBI" id="CHEBI:18420"/>
    </ligand>
</feature>
<dbReference type="FunFam" id="3.40.50.300:FF:000412">
    <property type="entry name" value="ADP-ribosylation factor 1"/>
    <property type="match status" value="1"/>
</dbReference>
<accession>A0A8X7X408</accession>
<keyword evidence="2 8" id="KW-0547">Nucleotide-binding</keyword>
<feature type="binding site" evidence="8">
    <location>
        <begin position="20"/>
        <end position="27"/>
    </location>
    <ligand>
        <name>GTP</name>
        <dbReference type="ChEBI" id="CHEBI:37565"/>
    </ligand>
</feature>
<organism evidence="11 12">
    <name type="scientific">Polypterus senegalus</name>
    <name type="common">Senegal bichir</name>
    <dbReference type="NCBI Taxonomy" id="55291"/>
    <lineage>
        <taxon>Eukaryota</taxon>
        <taxon>Metazoa</taxon>
        <taxon>Chordata</taxon>
        <taxon>Craniata</taxon>
        <taxon>Vertebrata</taxon>
        <taxon>Euteleostomi</taxon>
        <taxon>Actinopterygii</taxon>
        <taxon>Polypteriformes</taxon>
        <taxon>Polypteridae</taxon>
        <taxon>Polypterus</taxon>
    </lineage>
</organism>
<dbReference type="SUPFAM" id="SSF52540">
    <property type="entry name" value="P-loop containing nucleoside triphosphate hydrolases"/>
    <property type="match status" value="1"/>
</dbReference>
<keyword evidence="9" id="KW-0479">Metal-binding</keyword>
<evidence type="ECO:0000256" key="8">
    <source>
        <dbReference type="PIRSR" id="PIRSR606689-1"/>
    </source>
</evidence>
<dbReference type="PANTHER" id="PTHR11711">
    <property type="entry name" value="ADP RIBOSYLATION FACTOR-RELATED"/>
    <property type="match status" value="1"/>
</dbReference>
<feature type="binding site" evidence="8">
    <location>
        <position position="67"/>
    </location>
    <ligand>
        <name>GTP</name>
        <dbReference type="ChEBI" id="CHEBI:37565"/>
    </ligand>
</feature>
<comment type="caution">
    <text evidence="11">The sequence shown here is derived from an EMBL/GenBank/DDBJ whole genome shotgun (WGS) entry which is preliminary data.</text>
</comment>
<dbReference type="Gene3D" id="3.40.50.300">
    <property type="entry name" value="P-loop containing nucleotide triphosphate hydrolases"/>
    <property type="match status" value="1"/>
</dbReference>